<evidence type="ECO:0000256" key="2">
    <source>
        <dbReference type="ARBA" id="ARBA00023015"/>
    </source>
</evidence>
<accession>A0A6P1M7G6</accession>
<evidence type="ECO:0000256" key="3">
    <source>
        <dbReference type="ARBA" id="ARBA00023125"/>
    </source>
</evidence>
<feature type="domain" description="HTH cro/C1-type" evidence="6">
    <location>
        <begin position="5"/>
        <end position="41"/>
    </location>
</feature>
<dbReference type="InterPro" id="IPR046335">
    <property type="entry name" value="LacI/GalR-like_sensor"/>
</dbReference>
<evidence type="ECO:0000259" key="5">
    <source>
        <dbReference type="PROSITE" id="PS50932"/>
    </source>
</evidence>
<dbReference type="GO" id="GO:0000976">
    <property type="term" value="F:transcription cis-regulatory region binding"/>
    <property type="evidence" value="ECO:0007669"/>
    <property type="project" value="TreeGrafter"/>
</dbReference>
<keyword evidence="3" id="KW-0238">DNA-binding</keyword>
<dbReference type="PANTHER" id="PTHR30146">
    <property type="entry name" value="LACI-RELATED TRANSCRIPTIONAL REPRESSOR"/>
    <property type="match status" value="1"/>
</dbReference>
<sequence length="348" mass="37881">MKEPTQEEIAQRLGVSRSTVSRVLRNISGPKSSTAARIIEAAREMGYRLPATENTAARKGAGRQKSTVLGLLLSIPDQRTSQTAEVPMRVLHGATDAARERDVLLHVEYTTVSAASSIASFQDLPSSLRKKIVSGALLLGEMSSQAISLISEKKPCVRLMNHDLGSSLDIVGQDDRTAVRELVMRLKDLGHRNIGYYCRNPKASYALSRFSGYVETLALTGLPYDPKATVNIWEYSAETALNAVLESVQNGVTAWICSHDDCGYELVNFLRKQGVQVPRDVSICGFDHLPVPRGMPVLTTINWPLEDIAAAGIGMLLRRINEPARAPAQLQFGGRIVDGESVGPVRSC</sequence>
<evidence type="ECO:0000313" key="8">
    <source>
        <dbReference type="Proteomes" id="UP000464954"/>
    </source>
</evidence>
<feature type="domain" description="HTH lacI-type" evidence="5">
    <location>
        <begin position="4"/>
        <end position="62"/>
    </location>
</feature>
<evidence type="ECO:0000259" key="6">
    <source>
        <dbReference type="PROSITE" id="PS50943"/>
    </source>
</evidence>
<dbReference type="SUPFAM" id="SSF47413">
    <property type="entry name" value="lambda repressor-like DNA-binding domains"/>
    <property type="match status" value="1"/>
</dbReference>
<dbReference type="InterPro" id="IPR000843">
    <property type="entry name" value="HTH_LacI"/>
</dbReference>
<keyword evidence="2" id="KW-0805">Transcription regulation</keyword>
<dbReference type="Pfam" id="PF13377">
    <property type="entry name" value="Peripla_BP_3"/>
    <property type="match status" value="1"/>
</dbReference>
<keyword evidence="4" id="KW-0804">Transcription</keyword>
<evidence type="ECO:0000313" key="7">
    <source>
        <dbReference type="EMBL" id="QHI69801.1"/>
    </source>
</evidence>
<dbReference type="Pfam" id="PF00356">
    <property type="entry name" value="LacI"/>
    <property type="match status" value="1"/>
</dbReference>
<evidence type="ECO:0000256" key="4">
    <source>
        <dbReference type="ARBA" id="ARBA00023163"/>
    </source>
</evidence>
<dbReference type="CDD" id="cd06267">
    <property type="entry name" value="PBP1_LacI_sugar_binding-like"/>
    <property type="match status" value="1"/>
</dbReference>
<evidence type="ECO:0000256" key="1">
    <source>
        <dbReference type="ARBA" id="ARBA00022491"/>
    </source>
</evidence>
<dbReference type="InterPro" id="IPR001387">
    <property type="entry name" value="Cro/C1-type_HTH"/>
</dbReference>
<dbReference type="InterPro" id="IPR028082">
    <property type="entry name" value="Peripla_BP_I"/>
</dbReference>
<dbReference type="KEGG" id="taer:GT409_10180"/>
<dbReference type="SMART" id="SM00354">
    <property type="entry name" value="HTH_LACI"/>
    <property type="match status" value="1"/>
</dbReference>
<dbReference type="Gene3D" id="3.40.50.2300">
    <property type="match status" value="2"/>
</dbReference>
<dbReference type="AlphaFoldDB" id="A0A6P1M7G6"/>
<dbReference type="SUPFAM" id="SSF53822">
    <property type="entry name" value="Periplasmic binding protein-like I"/>
    <property type="match status" value="1"/>
</dbReference>
<dbReference type="Proteomes" id="UP000464954">
    <property type="component" value="Chromosome"/>
</dbReference>
<dbReference type="Gene3D" id="1.10.260.40">
    <property type="entry name" value="lambda repressor-like DNA-binding domains"/>
    <property type="match status" value="1"/>
</dbReference>
<dbReference type="CDD" id="cd01392">
    <property type="entry name" value="HTH_LacI"/>
    <property type="match status" value="1"/>
</dbReference>
<dbReference type="EMBL" id="CP047593">
    <property type="protein sequence ID" value="QHI69801.1"/>
    <property type="molecule type" value="Genomic_DNA"/>
</dbReference>
<proteinExistence type="predicted"/>
<gene>
    <name evidence="7" type="ORF">GT409_10180</name>
</gene>
<dbReference type="PROSITE" id="PS50943">
    <property type="entry name" value="HTH_CROC1"/>
    <property type="match status" value="1"/>
</dbReference>
<reference evidence="7 8" key="1">
    <citation type="submission" date="2020-01" db="EMBL/GenBank/DDBJ databases">
        <title>Ponticoccus aerotolerans gen. nov., sp. nov., an anaerobic bacterium and proposal of Ponticoccusceae fam. nov., Ponticoccusles ord. nov. and Ponticoccuse classis nov. in the phylum Kiritimatiellaeota.</title>
        <authorList>
            <person name="Zhou L.Y."/>
            <person name="Du Z.J."/>
        </authorList>
    </citation>
    <scope>NUCLEOTIDE SEQUENCE [LARGE SCALE GENOMIC DNA]</scope>
    <source>
        <strain evidence="7 8">S-5007</strain>
    </source>
</reference>
<protein>
    <submittedName>
        <fullName evidence="7">Substrate-binding domain-containing protein</fullName>
    </submittedName>
</protein>
<keyword evidence="1" id="KW-0678">Repressor</keyword>
<name>A0A6P1M7G6_9BACT</name>
<dbReference type="PANTHER" id="PTHR30146:SF148">
    <property type="entry name" value="HTH-TYPE TRANSCRIPTIONAL REPRESSOR PURR-RELATED"/>
    <property type="match status" value="1"/>
</dbReference>
<dbReference type="InterPro" id="IPR010982">
    <property type="entry name" value="Lambda_DNA-bd_dom_sf"/>
</dbReference>
<organism evidence="7 8">
    <name type="scientific">Tichowtungia aerotolerans</name>
    <dbReference type="NCBI Taxonomy" id="2697043"/>
    <lineage>
        <taxon>Bacteria</taxon>
        <taxon>Pseudomonadati</taxon>
        <taxon>Kiritimatiellota</taxon>
        <taxon>Tichowtungiia</taxon>
        <taxon>Tichowtungiales</taxon>
        <taxon>Tichowtungiaceae</taxon>
        <taxon>Tichowtungia</taxon>
    </lineage>
</organism>
<dbReference type="PROSITE" id="PS50932">
    <property type="entry name" value="HTH_LACI_2"/>
    <property type="match status" value="1"/>
</dbReference>
<dbReference type="GO" id="GO:0003700">
    <property type="term" value="F:DNA-binding transcription factor activity"/>
    <property type="evidence" value="ECO:0007669"/>
    <property type="project" value="TreeGrafter"/>
</dbReference>
<keyword evidence="8" id="KW-1185">Reference proteome</keyword>